<keyword evidence="1" id="KW-1185">Reference proteome</keyword>
<reference evidence="2" key="1">
    <citation type="submission" date="2019-12" db="UniProtKB">
        <authorList>
            <consortium name="WormBaseParasite"/>
        </authorList>
    </citation>
    <scope>IDENTIFICATION</scope>
</reference>
<dbReference type="AlphaFoldDB" id="A0A5S6QK33"/>
<name>A0A5S6QK33_TRIMR</name>
<dbReference type="WBParaSite" id="TMUE_2000007696.1">
    <property type="protein sequence ID" value="TMUE_2000007696.1"/>
    <property type="gene ID" value="WBGene00302643"/>
</dbReference>
<protein>
    <submittedName>
        <fullName evidence="2">Uncharacterized protein</fullName>
    </submittedName>
</protein>
<evidence type="ECO:0000313" key="2">
    <source>
        <dbReference type="WBParaSite" id="TMUE_2000007696.1"/>
    </source>
</evidence>
<organism evidence="1 2">
    <name type="scientific">Trichuris muris</name>
    <name type="common">Mouse whipworm</name>
    <dbReference type="NCBI Taxonomy" id="70415"/>
    <lineage>
        <taxon>Eukaryota</taxon>
        <taxon>Metazoa</taxon>
        <taxon>Ecdysozoa</taxon>
        <taxon>Nematoda</taxon>
        <taxon>Enoplea</taxon>
        <taxon>Dorylaimia</taxon>
        <taxon>Trichinellida</taxon>
        <taxon>Trichuridae</taxon>
        <taxon>Trichuris</taxon>
    </lineage>
</organism>
<accession>A0A5S6QK33</accession>
<evidence type="ECO:0000313" key="1">
    <source>
        <dbReference type="Proteomes" id="UP000046395"/>
    </source>
</evidence>
<sequence>MQIAYAVKLDIKSLTSEESLHFVQRKAMFNFHNRHAVERIALFAFCYLAKFFHCNSSQKLCVIVNECTEGQKI</sequence>
<proteinExistence type="predicted"/>
<dbReference type="Proteomes" id="UP000046395">
    <property type="component" value="Unassembled WGS sequence"/>
</dbReference>